<proteinExistence type="predicted"/>
<dbReference type="Pfam" id="PF03732">
    <property type="entry name" value="Retrotrans_gag"/>
    <property type="match status" value="1"/>
</dbReference>
<evidence type="ECO:0000313" key="3">
    <source>
        <dbReference type="Proteomes" id="UP000325315"/>
    </source>
</evidence>
<evidence type="ECO:0000259" key="1">
    <source>
        <dbReference type="Pfam" id="PF03732"/>
    </source>
</evidence>
<protein>
    <submittedName>
        <fullName evidence="2">Protein FAR1-RELATED SEQUENCE 5-like</fullName>
    </submittedName>
</protein>
<gene>
    <name evidence="2" type="ORF">EPI10_015514</name>
</gene>
<dbReference type="EMBL" id="SMMG02000006">
    <property type="protein sequence ID" value="KAA3469754.1"/>
    <property type="molecule type" value="Genomic_DNA"/>
</dbReference>
<dbReference type="OrthoDB" id="999762at2759"/>
<reference evidence="3" key="1">
    <citation type="journal article" date="2019" name="Plant Biotechnol. J.">
        <title>Genome sequencing of the Australian wild diploid species Gossypium australe highlights disease resistance and delayed gland morphogenesis.</title>
        <authorList>
            <person name="Cai Y."/>
            <person name="Cai X."/>
            <person name="Wang Q."/>
            <person name="Wang P."/>
            <person name="Zhang Y."/>
            <person name="Cai C."/>
            <person name="Xu Y."/>
            <person name="Wang K."/>
            <person name="Zhou Z."/>
            <person name="Wang C."/>
            <person name="Geng S."/>
            <person name="Li B."/>
            <person name="Dong Q."/>
            <person name="Hou Y."/>
            <person name="Wang H."/>
            <person name="Ai P."/>
            <person name="Liu Z."/>
            <person name="Yi F."/>
            <person name="Sun M."/>
            <person name="An G."/>
            <person name="Cheng J."/>
            <person name="Zhang Y."/>
            <person name="Shi Q."/>
            <person name="Xie Y."/>
            <person name="Shi X."/>
            <person name="Chang Y."/>
            <person name="Huang F."/>
            <person name="Chen Y."/>
            <person name="Hong S."/>
            <person name="Mi L."/>
            <person name="Sun Q."/>
            <person name="Zhang L."/>
            <person name="Zhou B."/>
            <person name="Peng R."/>
            <person name="Zhang X."/>
            <person name="Liu F."/>
        </authorList>
    </citation>
    <scope>NUCLEOTIDE SEQUENCE [LARGE SCALE GENOMIC DNA]</scope>
    <source>
        <strain evidence="3">cv. PA1801</strain>
    </source>
</reference>
<organism evidence="2 3">
    <name type="scientific">Gossypium australe</name>
    <dbReference type="NCBI Taxonomy" id="47621"/>
    <lineage>
        <taxon>Eukaryota</taxon>
        <taxon>Viridiplantae</taxon>
        <taxon>Streptophyta</taxon>
        <taxon>Embryophyta</taxon>
        <taxon>Tracheophyta</taxon>
        <taxon>Spermatophyta</taxon>
        <taxon>Magnoliopsida</taxon>
        <taxon>eudicotyledons</taxon>
        <taxon>Gunneridae</taxon>
        <taxon>Pentapetalae</taxon>
        <taxon>rosids</taxon>
        <taxon>malvids</taxon>
        <taxon>Malvales</taxon>
        <taxon>Malvaceae</taxon>
        <taxon>Malvoideae</taxon>
        <taxon>Gossypium</taxon>
    </lineage>
</organism>
<name>A0A5B6VL59_9ROSI</name>
<sequence>MMFRMLQTVGKFSGLPTDNPKLPLRLFLEVYDSFRQQCVPKAALKLKAWLNTLLSGIVASWNEICQRFLLSYNPLNMNAKLNNDIKSFRKSEDKKLYEAWE</sequence>
<evidence type="ECO:0000313" key="2">
    <source>
        <dbReference type="EMBL" id="KAA3469754.1"/>
    </source>
</evidence>
<dbReference type="Proteomes" id="UP000325315">
    <property type="component" value="Unassembled WGS sequence"/>
</dbReference>
<feature type="domain" description="Retrotransposon gag" evidence="1">
    <location>
        <begin position="47"/>
        <end position="101"/>
    </location>
</feature>
<keyword evidence="3" id="KW-1185">Reference proteome</keyword>
<dbReference type="InterPro" id="IPR005162">
    <property type="entry name" value="Retrotrans_gag_dom"/>
</dbReference>
<comment type="caution">
    <text evidence="2">The sequence shown here is derived from an EMBL/GenBank/DDBJ whole genome shotgun (WGS) entry which is preliminary data.</text>
</comment>
<accession>A0A5B6VL59</accession>
<dbReference type="AlphaFoldDB" id="A0A5B6VL59"/>